<keyword evidence="2" id="KW-1133">Transmembrane helix</keyword>
<feature type="region of interest" description="Disordered" evidence="1">
    <location>
        <begin position="1"/>
        <end position="22"/>
    </location>
</feature>
<proteinExistence type="predicted"/>
<evidence type="ECO:0000313" key="4">
    <source>
        <dbReference type="EMBL" id="CAD9504825.1"/>
    </source>
</evidence>
<dbReference type="GO" id="GO:1902936">
    <property type="term" value="F:phosphatidylinositol bisphosphate binding"/>
    <property type="evidence" value="ECO:0007669"/>
    <property type="project" value="TreeGrafter"/>
</dbReference>
<dbReference type="EMBL" id="HBGV01014091">
    <property type="protein sequence ID" value="CAD9504825.1"/>
    <property type="molecule type" value="Transcribed_RNA"/>
</dbReference>
<protein>
    <recommendedName>
        <fullName evidence="3">CRAL-TRIO domain-containing protein</fullName>
    </recommendedName>
</protein>
<dbReference type="GO" id="GO:0016020">
    <property type="term" value="C:membrane"/>
    <property type="evidence" value="ECO:0007669"/>
    <property type="project" value="TreeGrafter"/>
</dbReference>
<organism evidence="4">
    <name type="scientific">Helicotheca tamesis</name>
    <dbReference type="NCBI Taxonomy" id="374047"/>
    <lineage>
        <taxon>Eukaryota</taxon>
        <taxon>Sar</taxon>
        <taxon>Stramenopiles</taxon>
        <taxon>Ochrophyta</taxon>
        <taxon>Bacillariophyta</taxon>
        <taxon>Mediophyceae</taxon>
        <taxon>Lithodesmiophycidae</taxon>
        <taxon>Lithodesmiales</taxon>
        <taxon>Lithodesmiaceae</taxon>
        <taxon>Helicotheca</taxon>
    </lineage>
</organism>
<evidence type="ECO:0000256" key="2">
    <source>
        <dbReference type="SAM" id="Phobius"/>
    </source>
</evidence>
<dbReference type="PANTHER" id="PTHR10174:SF208">
    <property type="entry name" value="CRAL-TRIO DOMAIN-CONTAINING PROTEIN DDB_G0278031"/>
    <property type="match status" value="1"/>
</dbReference>
<name>A0A7S2I107_9STRA</name>
<dbReference type="Gene3D" id="3.40.525.10">
    <property type="entry name" value="CRAL-TRIO lipid binding domain"/>
    <property type="match status" value="1"/>
</dbReference>
<dbReference type="SUPFAM" id="SSF52087">
    <property type="entry name" value="CRAL/TRIO domain"/>
    <property type="match status" value="1"/>
</dbReference>
<reference evidence="4" key="1">
    <citation type="submission" date="2021-01" db="EMBL/GenBank/DDBJ databases">
        <authorList>
            <person name="Corre E."/>
            <person name="Pelletier E."/>
            <person name="Niang G."/>
            <person name="Scheremetjew M."/>
            <person name="Finn R."/>
            <person name="Kale V."/>
            <person name="Holt S."/>
            <person name="Cochrane G."/>
            <person name="Meng A."/>
            <person name="Brown T."/>
            <person name="Cohen L."/>
        </authorList>
    </citation>
    <scope>NUCLEOTIDE SEQUENCE</scope>
    <source>
        <strain evidence="4">CCMP826</strain>
    </source>
</reference>
<dbReference type="InterPro" id="IPR036865">
    <property type="entry name" value="CRAL-TRIO_dom_sf"/>
</dbReference>
<dbReference type="AlphaFoldDB" id="A0A7S2I107"/>
<keyword evidence="2" id="KW-0812">Transmembrane</keyword>
<dbReference type="PANTHER" id="PTHR10174">
    <property type="entry name" value="ALPHA-TOCOPHEROL TRANSFER PROTEIN-RELATED"/>
    <property type="match status" value="1"/>
</dbReference>
<keyword evidence="2" id="KW-0472">Membrane</keyword>
<dbReference type="CDD" id="cd00170">
    <property type="entry name" value="SEC14"/>
    <property type="match status" value="1"/>
</dbReference>
<accession>A0A7S2I107</accession>
<sequence>MDLPSSNMSPSPKASPSSKVSHLSNMENLHVEKTKPDKYGQRHVNENPDLISRQLLLLEDYLAKLAPDESTGIKEAEERCPSIVGSDEHKLAFLRSEMFNAKLAAKRFAKYWNKRIELFGEKAFMPLTIDGSMSDEDIVALSTGFASVLPGKDETGRALVWVDASFLDTTKYSRESMIRALMYIEEAVLEDESVQRKGVIFINYNGNNPKFSQFDRRMISMWASSTKGCMPIRVSAIYILQIPTLFVVLLNLLKYLLGIRLAKRLLVIPGTNEQNLRCLVKRGIPKESLPTEIGGDFMLKQEAWVNERKQAGK</sequence>
<dbReference type="Pfam" id="PF00650">
    <property type="entry name" value="CRAL_TRIO"/>
    <property type="match status" value="1"/>
</dbReference>
<feature type="transmembrane region" description="Helical" evidence="2">
    <location>
        <begin position="236"/>
        <end position="257"/>
    </location>
</feature>
<evidence type="ECO:0000256" key="1">
    <source>
        <dbReference type="SAM" id="MobiDB-lite"/>
    </source>
</evidence>
<dbReference type="PROSITE" id="PS50191">
    <property type="entry name" value="CRAL_TRIO"/>
    <property type="match status" value="1"/>
</dbReference>
<gene>
    <name evidence="4" type="ORF">HTAM1171_LOCUS8633</name>
</gene>
<evidence type="ECO:0000259" key="3">
    <source>
        <dbReference type="PROSITE" id="PS50191"/>
    </source>
</evidence>
<dbReference type="InterPro" id="IPR001251">
    <property type="entry name" value="CRAL-TRIO_dom"/>
</dbReference>
<feature type="domain" description="CRAL-TRIO" evidence="3">
    <location>
        <begin position="136"/>
        <end position="301"/>
    </location>
</feature>
<feature type="compositionally biased region" description="Low complexity" evidence="1">
    <location>
        <begin position="1"/>
        <end position="21"/>
    </location>
</feature>